<feature type="region of interest" description="Disordered" evidence="3">
    <location>
        <begin position="160"/>
        <end position="189"/>
    </location>
</feature>
<dbReference type="PROSITE" id="PS50304">
    <property type="entry name" value="TUDOR"/>
    <property type="match status" value="1"/>
</dbReference>
<evidence type="ECO:0000313" key="6">
    <source>
        <dbReference type="Proteomes" id="UP000799772"/>
    </source>
</evidence>
<dbReference type="CDD" id="cd20446">
    <property type="entry name" value="Tudor_SpSPF30-like"/>
    <property type="match status" value="1"/>
</dbReference>
<dbReference type="Proteomes" id="UP000799772">
    <property type="component" value="Unassembled WGS sequence"/>
</dbReference>
<feature type="compositionally biased region" description="Low complexity" evidence="3">
    <location>
        <begin position="15"/>
        <end position="24"/>
    </location>
</feature>
<keyword evidence="2" id="KW-0539">Nucleus</keyword>
<feature type="region of interest" description="Disordered" evidence="3">
    <location>
        <begin position="53"/>
        <end position="100"/>
    </location>
</feature>
<evidence type="ECO:0000256" key="1">
    <source>
        <dbReference type="ARBA" id="ARBA00004123"/>
    </source>
</evidence>
<accession>A0A9P4M5S0</accession>
<organism evidence="5 6">
    <name type="scientific">Rhizodiscina lignyota</name>
    <dbReference type="NCBI Taxonomy" id="1504668"/>
    <lineage>
        <taxon>Eukaryota</taxon>
        <taxon>Fungi</taxon>
        <taxon>Dikarya</taxon>
        <taxon>Ascomycota</taxon>
        <taxon>Pezizomycotina</taxon>
        <taxon>Dothideomycetes</taxon>
        <taxon>Pleosporomycetidae</taxon>
        <taxon>Aulographales</taxon>
        <taxon>Rhizodiscinaceae</taxon>
        <taxon>Rhizodiscina</taxon>
    </lineage>
</organism>
<gene>
    <name evidence="5" type="ORF">NA57DRAFT_57567</name>
</gene>
<feature type="compositionally biased region" description="Basic and acidic residues" evidence="3">
    <location>
        <begin position="70"/>
        <end position="81"/>
    </location>
</feature>
<reference evidence="5" key="1">
    <citation type="journal article" date="2020" name="Stud. Mycol.">
        <title>101 Dothideomycetes genomes: a test case for predicting lifestyles and emergence of pathogens.</title>
        <authorList>
            <person name="Haridas S."/>
            <person name="Albert R."/>
            <person name="Binder M."/>
            <person name="Bloem J."/>
            <person name="Labutti K."/>
            <person name="Salamov A."/>
            <person name="Andreopoulos B."/>
            <person name="Baker S."/>
            <person name="Barry K."/>
            <person name="Bills G."/>
            <person name="Bluhm B."/>
            <person name="Cannon C."/>
            <person name="Castanera R."/>
            <person name="Culley D."/>
            <person name="Daum C."/>
            <person name="Ezra D."/>
            <person name="Gonzalez J."/>
            <person name="Henrissat B."/>
            <person name="Kuo A."/>
            <person name="Liang C."/>
            <person name="Lipzen A."/>
            <person name="Lutzoni F."/>
            <person name="Magnuson J."/>
            <person name="Mondo S."/>
            <person name="Nolan M."/>
            <person name="Ohm R."/>
            <person name="Pangilinan J."/>
            <person name="Park H.-J."/>
            <person name="Ramirez L."/>
            <person name="Alfaro M."/>
            <person name="Sun H."/>
            <person name="Tritt A."/>
            <person name="Yoshinaga Y."/>
            <person name="Zwiers L.-H."/>
            <person name="Turgeon B."/>
            <person name="Goodwin S."/>
            <person name="Spatafora J."/>
            <person name="Crous P."/>
            <person name="Grigoriev I."/>
        </authorList>
    </citation>
    <scope>NUCLEOTIDE SEQUENCE</scope>
    <source>
        <strain evidence="5">CBS 133067</strain>
    </source>
</reference>
<dbReference type="Gene3D" id="2.30.30.140">
    <property type="match status" value="1"/>
</dbReference>
<dbReference type="AlphaFoldDB" id="A0A9P4M5S0"/>
<dbReference type="InterPro" id="IPR002999">
    <property type="entry name" value="Tudor"/>
</dbReference>
<comment type="subcellular location">
    <subcellularLocation>
        <location evidence="1">Nucleus</location>
    </subcellularLocation>
</comment>
<feature type="region of interest" description="Disordered" evidence="3">
    <location>
        <begin position="1"/>
        <end position="28"/>
    </location>
</feature>
<keyword evidence="6" id="KW-1185">Reference proteome</keyword>
<evidence type="ECO:0000256" key="2">
    <source>
        <dbReference type="ARBA" id="ARBA00023242"/>
    </source>
</evidence>
<feature type="domain" description="Tudor" evidence="4">
    <location>
        <begin position="105"/>
        <end position="168"/>
    </location>
</feature>
<evidence type="ECO:0000313" key="5">
    <source>
        <dbReference type="EMBL" id="KAF2098413.1"/>
    </source>
</evidence>
<feature type="region of interest" description="Disordered" evidence="3">
    <location>
        <begin position="267"/>
        <end position="298"/>
    </location>
</feature>
<dbReference type="OrthoDB" id="79171at2759"/>
<name>A0A9P4M5S0_9PEZI</name>
<dbReference type="SUPFAM" id="SSF63748">
    <property type="entry name" value="Tudor/PWWP/MBT"/>
    <property type="match status" value="1"/>
</dbReference>
<dbReference type="GO" id="GO:0005634">
    <property type="term" value="C:nucleus"/>
    <property type="evidence" value="ECO:0007669"/>
    <property type="project" value="UniProtKB-SubCell"/>
</dbReference>
<sequence>MGSSLAQAEEELKEYQQQLEAAQEGLKHDPDNAALAALKSEVEEVISLLEQQIAELKPAPAPESSTPAEPEEKPKWSKENHPAFQPGFRKPIAPQSPTDAEAPVTYKVNDSVLAKWVTGDKKFYPATINSITGSKASPVYYVTFRGYGDHEKVGAADIKPLAQNSGTKRKADGSVVASPSPAPPTPTNSTVISAVANINPELANQAKKEPSKVSDGPARPAKVARKVKAGKELEAGKNKWQEFSSKGKVGKFGKKKESMFRTGEGVNARVGFTGSGQAMRKDATRTRHIYQAGENEDD</sequence>
<dbReference type="PANTHER" id="PTHR46297">
    <property type="entry name" value="ZINC FINGER CCCH-TYPE WITH G PATCH DOMAIN-CONTAINING PROTEIN"/>
    <property type="match status" value="1"/>
</dbReference>
<dbReference type="PANTHER" id="PTHR46297:SF2">
    <property type="entry name" value="TUDOR DOMAIN-CONTAINING PROTEIN"/>
    <property type="match status" value="1"/>
</dbReference>
<dbReference type="SMART" id="SM00333">
    <property type="entry name" value="TUDOR"/>
    <property type="match status" value="1"/>
</dbReference>
<evidence type="ECO:0000259" key="4">
    <source>
        <dbReference type="PROSITE" id="PS50304"/>
    </source>
</evidence>
<comment type="caution">
    <text evidence="5">The sequence shown here is derived from an EMBL/GenBank/DDBJ whole genome shotgun (WGS) entry which is preliminary data.</text>
</comment>
<dbReference type="EMBL" id="ML978127">
    <property type="protein sequence ID" value="KAF2098413.1"/>
    <property type="molecule type" value="Genomic_DNA"/>
</dbReference>
<proteinExistence type="predicted"/>
<evidence type="ECO:0000256" key="3">
    <source>
        <dbReference type="SAM" id="MobiDB-lite"/>
    </source>
</evidence>
<protein>
    <recommendedName>
        <fullName evidence="4">Tudor domain-containing protein</fullName>
    </recommendedName>
</protein>